<protein>
    <submittedName>
        <fullName evidence="1">Uncharacterized protein</fullName>
    </submittedName>
</protein>
<dbReference type="Proteomes" id="UP000735302">
    <property type="component" value="Unassembled WGS sequence"/>
</dbReference>
<proteinExistence type="predicted"/>
<evidence type="ECO:0000313" key="1">
    <source>
        <dbReference type="EMBL" id="GFO30606.1"/>
    </source>
</evidence>
<accession>A0AAV4CCY6</accession>
<organism evidence="1 2">
    <name type="scientific">Plakobranchus ocellatus</name>
    <dbReference type="NCBI Taxonomy" id="259542"/>
    <lineage>
        <taxon>Eukaryota</taxon>
        <taxon>Metazoa</taxon>
        <taxon>Spiralia</taxon>
        <taxon>Lophotrochozoa</taxon>
        <taxon>Mollusca</taxon>
        <taxon>Gastropoda</taxon>
        <taxon>Heterobranchia</taxon>
        <taxon>Euthyneura</taxon>
        <taxon>Panpulmonata</taxon>
        <taxon>Sacoglossa</taxon>
        <taxon>Placobranchoidea</taxon>
        <taxon>Plakobranchidae</taxon>
        <taxon>Plakobranchus</taxon>
    </lineage>
</organism>
<sequence length="106" mass="11735">MNSIPKDRKNPELITKIASAVKNTLETQMSNMLKGVIYGSKAGAKRTAIPSRTVLLKWSQALGNSVDHVGRISMILVITRGDHLMCSPQQLDGYGLQKKFKLNLLR</sequence>
<name>A0AAV4CCY6_9GAST</name>
<keyword evidence="2" id="KW-1185">Reference proteome</keyword>
<dbReference type="EMBL" id="BLXT01006250">
    <property type="protein sequence ID" value="GFO30606.1"/>
    <property type="molecule type" value="Genomic_DNA"/>
</dbReference>
<reference evidence="1 2" key="1">
    <citation type="journal article" date="2021" name="Elife">
        <title>Chloroplast acquisition without the gene transfer in kleptoplastic sea slugs, Plakobranchus ocellatus.</title>
        <authorList>
            <person name="Maeda T."/>
            <person name="Takahashi S."/>
            <person name="Yoshida T."/>
            <person name="Shimamura S."/>
            <person name="Takaki Y."/>
            <person name="Nagai Y."/>
            <person name="Toyoda A."/>
            <person name="Suzuki Y."/>
            <person name="Arimoto A."/>
            <person name="Ishii H."/>
            <person name="Satoh N."/>
            <person name="Nishiyama T."/>
            <person name="Hasebe M."/>
            <person name="Maruyama T."/>
            <person name="Minagawa J."/>
            <person name="Obokata J."/>
            <person name="Shigenobu S."/>
        </authorList>
    </citation>
    <scope>NUCLEOTIDE SEQUENCE [LARGE SCALE GENOMIC DNA]</scope>
</reference>
<evidence type="ECO:0000313" key="2">
    <source>
        <dbReference type="Proteomes" id="UP000735302"/>
    </source>
</evidence>
<gene>
    <name evidence="1" type="ORF">PoB_005711100</name>
</gene>
<dbReference type="AlphaFoldDB" id="A0AAV4CCY6"/>
<comment type="caution">
    <text evidence="1">The sequence shown here is derived from an EMBL/GenBank/DDBJ whole genome shotgun (WGS) entry which is preliminary data.</text>
</comment>